<evidence type="ECO:0000313" key="2">
    <source>
        <dbReference type="Proteomes" id="UP000028059"/>
    </source>
</evidence>
<sequence>MTLKLRCEDYGFECQYEIDEEKSIGTIEKLRNHFEDEHGIDYTVEAVTQMIQNRGHSLESIKK</sequence>
<gene>
    <name evidence="1" type="ORF">AAA799N04_00012</name>
</gene>
<comment type="caution">
    <text evidence="1">The sequence shown here is derived from an EMBL/GenBank/DDBJ whole genome shotgun (WGS) entry which is preliminary data.</text>
</comment>
<name>A0A081RQ62_9ARCH</name>
<reference evidence="1 2" key="1">
    <citation type="submission" date="2014-06" db="EMBL/GenBank/DDBJ databases">
        <authorList>
            <person name="Ngugi D.K."/>
            <person name="Blom J."/>
            <person name="Alam I."/>
            <person name="Rashid M."/>
            <person name="Ba Alawi W."/>
            <person name="Zhang G."/>
            <person name="Hikmawan T."/>
            <person name="Guan Y."/>
            <person name="Antunes A."/>
            <person name="Siam R."/>
            <person name="ElDorry H."/>
            <person name="Bajic V."/>
            <person name="Stingl U."/>
        </authorList>
    </citation>
    <scope>NUCLEOTIDE SEQUENCE [LARGE SCALE GENOMIC DNA]</scope>
    <source>
        <strain evidence="1">SCGC AAA799-N04</strain>
    </source>
</reference>
<keyword evidence="2" id="KW-1185">Reference proteome</keyword>
<protein>
    <recommendedName>
        <fullName evidence="3">DUF1059 domain-containing protein</fullName>
    </recommendedName>
</protein>
<dbReference type="EMBL" id="JOKN01000001">
    <property type="protein sequence ID" value="KEQ57335.1"/>
    <property type="molecule type" value="Genomic_DNA"/>
</dbReference>
<accession>A0A081RQ62</accession>
<evidence type="ECO:0008006" key="3">
    <source>
        <dbReference type="Google" id="ProtNLM"/>
    </source>
</evidence>
<dbReference type="AlphaFoldDB" id="A0A081RQ62"/>
<organism evidence="1 2">
    <name type="scientific">Marine Group I thaumarchaeote SCGC AAA799-N04</name>
    <dbReference type="NCBI Taxonomy" id="1502293"/>
    <lineage>
        <taxon>Archaea</taxon>
        <taxon>Nitrososphaerota</taxon>
        <taxon>Marine Group I</taxon>
    </lineage>
</organism>
<dbReference type="Proteomes" id="UP000028059">
    <property type="component" value="Unassembled WGS sequence"/>
</dbReference>
<evidence type="ECO:0000313" key="1">
    <source>
        <dbReference type="EMBL" id="KEQ57335.1"/>
    </source>
</evidence>
<proteinExistence type="predicted"/>